<evidence type="ECO:0000259" key="6">
    <source>
        <dbReference type="SMART" id="SM00382"/>
    </source>
</evidence>
<comment type="caution">
    <text evidence="9">The sequence shown here is derived from an EMBL/GenBank/DDBJ whole genome shotgun (WGS) entry which is preliminary data.</text>
</comment>
<dbReference type="GO" id="GO:0006260">
    <property type="term" value="P:DNA replication"/>
    <property type="evidence" value="ECO:0007669"/>
    <property type="project" value="UniProtKB-UniRule"/>
</dbReference>
<dbReference type="InterPro" id="IPR015163">
    <property type="entry name" value="Cdc6_C"/>
</dbReference>
<dbReference type="EMBL" id="DTBD01000005">
    <property type="protein sequence ID" value="HGQ63718.1"/>
    <property type="molecule type" value="Genomic_DNA"/>
</dbReference>
<dbReference type="GO" id="GO:0016887">
    <property type="term" value="F:ATP hydrolysis activity"/>
    <property type="evidence" value="ECO:0007669"/>
    <property type="project" value="InterPro"/>
</dbReference>
<dbReference type="Gene3D" id="1.10.10.10">
    <property type="entry name" value="Winged helix-like DNA-binding domain superfamily/Winged helix DNA-binding domain"/>
    <property type="match status" value="1"/>
</dbReference>
<evidence type="ECO:0000256" key="2">
    <source>
        <dbReference type="ARBA" id="ARBA00022705"/>
    </source>
</evidence>
<dbReference type="Gene3D" id="3.40.50.300">
    <property type="entry name" value="P-loop containing nucleotide triphosphate hydrolases"/>
    <property type="match status" value="1"/>
</dbReference>
<dbReference type="InterPro" id="IPR003593">
    <property type="entry name" value="AAA+_ATPase"/>
</dbReference>
<keyword evidence="3 5" id="KW-0547">Nucleotide-binding</keyword>
<reference evidence="9" key="1">
    <citation type="journal article" date="2020" name="mSystems">
        <title>Genome- and Community-Level Interaction Insights into Carbon Utilization and Element Cycling Functions of Hydrothermarchaeota in Hydrothermal Sediment.</title>
        <authorList>
            <person name="Zhou Z."/>
            <person name="Liu Y."/>
            <person name="Xu W."/>
            <person name="Pan J."/>
            <person name="Luo Z.H."/>
            <person name="Li M."/>
        </authorList>
    </citation>
    <scope>NUCLEOTIDE SEQUENCE [LARGE SCALE GENOMIC DNA]</scope>
    <source>
        <strain evidence="9">SpSt-637</strain>
        <strain evidence="8">SpSt-667</strain>
    </source>
</reference>
<name>A0A7C4JIH8_9CREN</name>
<dbReference type="Pfam" id="PF22703">
    <property type="entry name" value="Cdc6_lid"/>
    <property type="match status" value="1"/>
</dbReference>
<accession>A0A7C4JIH8</accession>
<feature type="binding site" evidence="5">
    <location>
        <position position="236"/>
    </location>
    <ligand>
        <name>ATP</name>
        <dbReference type="ChEBI" id="CHEBI:30616"/>
    </ligand>
</feature>
<feature type="domain" description="AAA+ ATPase" evidence="6">
    <location>
        <begin position="68"/>
        <end position="225"/>
    </location>
</feature>
<evidence type="ECO:0000256" key="1">
    <source>
        <dbReference type="ARBA" id="ARBA00006184"/>
    </source>
</evidence>
<dbReference type="InterPro" id="IPR014277">
    <property type="entry name" value="Orc1/Cdc6_arc"/>
</dbReference>
<comment type="similarity">
    <text evidence="1 5">Belongs to the CDC6/cdc18 family.</text>
</comment>
<dbReference type="InterPro" id="IPR055237">
    <property type="entry name" value="Cdc6_lid"/>
</dbReference>
<feature type="binding site" evidence="5">
    <location>
        <begin position="80"/>
        <end position="84"/>
    </location>
    <ligand>
        <name>ATP</name>
        <dbReference type="ChEBI" id="CHEBI:30616"/>
    </ligand>
</feature>
<evidence type="ECO:0000256" key="4">
    <source>
        <dbReference type="ARBA" id="ARBA00022840"/>
    </source>
</evidence>
<dbReference type="InterPro" id="IPR049945">
    <property type="entry name" value="AAA_22"/>
</dbReference>
<proteinExistence type="inferred from homology"/>
<evidence type="ECO:0000313" key="9">
    <source>
        <dbReference type="EMBL" id="HGQ63718.1"/>
    </source>
</evidence>
<feature type="domain" description="Cdc6 C-terminal" evidence="7">
    <location>
        <begin position="319"/>
        <end position="400"/>
    </location>
</feature>
<dbReference type="InterPro" id="IPR027417">
    <property type="entry name" value="P-loop_NTPase"/>
</dbReference>
<comment type="function">
    <text evidence="5">Involved in regulation of DNA replication.</text>
</comment>
<gene>
    <name evidence="9" type="ORF">ENU08_00495</name>
    <name evidence="8" type="ORF">ENU41_02620</name>
</gene>
<dbReference type="Pfam" id="PF09079">
    <property type="entry name" value="WHD_Cdc6"/>
    <property type="match status" value="1"/>
</dbReference>
<feature type="binding site" evidence="5">
    <location>
        <position position="224"/>
    </location>
    <ligand>
        <name>ATP</name>
        <dbReference type="ChEBI" id="CHEBI:30616"/>
    </ligand>
</feature>
<dbReference type="SMART" id="SM01074">
    <property type="entry name" value="Cdc6_C"/>
    <property type="match status" value="1"/>
</dbReference>
<dbReference type="NCBIfam" id="TIGR02928">
    <property type="entry name" value="orc1/cdc6 family replication initiation protein"/>
    <property type="match status" value="1"/>
</dbReference>
<evidence type="ECO:0000313" key="8">
    <source>
        <dbReference type="EMBL" id="HGQ35557.1"/>
    </source>
</evidence>
<keyword evidence="2 5" id="KW-0235">DNA replication</keyword>
<dbReference type="FunFam" id="1.10.8.60:FF:000073">
    <property type="entry name" value="ORC1-type DNA replication protein"/>
    <property type="match status" value="1"/>
</dbReference>
<dbReference type="CDD" id="cd00009">
    <property type="entry name" value="AAA"/>
    <property type="match status" value="1"/>
</dbReference>
<protein>
    <recommendedName>
        <fullName evidence="5">ORC1-type DNA replication protein</fullName>
    </recommendedName>
</protein>
<dbReference type="PANTHER" id="PTHR10763:SF26">
    <property type="entry name" value="CELL DIVISION CONTROL PROTEIN 6 HOMOLOG"/>
    <property type="match status" value="1"/>
</dbReference>
<evidence type="ECO:0000256" key="5">
    <source>
        <dbReference type="HAMAP-Rule" id="MF_01407"/>
    </source>
</evidence>
<dbReference type="FunFam" id="3.40.50.300:FF:000930">
    <property type="entry name" value="ORC1-type DNA replication protein"/>
    <property type="match status" value="1"/>
</dbReference>
<dbReference type="SUPFAM" id="SSF46785">
    <property type="entry name" value="Winged helix' DNA-binding domain"/>
    <property type="match status" value="1"/>
</dbReference>
<keyword evidence="4 5" id="KW-0067">ATP-binding</keyword>
<evidence type="ECO:0000259" key="7">
    <source>
        <dbReference type="SMART" id="SM01074"/>
    </source>
</evidence>
<dbReference type="HAMAP" id="MF_01407">
    <property type="entry name" value="ORC1_type_DNA_replic_protein"/>
    <property type="match status" value="1"/>
</dbReference>
<dbReference type="PANTHER" id="PTHR10763">
    <property type="entry name" value="CELL DIVISION CONTROL PROTEIN 6-RELATED"/>
    <property type="match status" value="1"/>
</dbReference>
<dbReference type="SUPFAM" id="SSF52540">
    <property type="entry name" value="P-loop containing nucleoside triphosphate hydrolases"/>
    <property type="match status" value="1"/>
</dbReference>
<sequence length="413" mass="46181">MLLLGSVLSNKNISRDILDEIFTQTLKSRIFVSRDVLSHDYVPDELPHREDQIVKLGSVLAPALRGSKPNNIFIYGLTGTGKTAATKYVLKKLTIKAIELDIDLVTCYVNTRQDDTTYRVILRLGECLGLRLPFTGISTAEAYRRFVKVVDARNTIMISVLDEVDFLVKKHGDELLYRLTRSGDDLKNAKISVIGITNDLKLVEELDPRVRSSLGEIELVFPPYNAIQLEDILKQRAKLAFYPESISDDVISLCAALAAREHGDARRALDLLRVAGEIAEREGMSKVLVDHVYKALREIERDRARELIATMPLHSKLILLAIYSLTKDGGKATTGEVYTHYKSLCQTLGIESVTQRRVSDIVSELDMVGLINAQVISKGRYGKTRIISLAVSVDTVIETLKEDPYIAPLLSRR</sequence>
<evidence type="ECO:0000256" key="3">
    <source>
        <dbReference type="ARBA" id="ARBA00022741"/>
    </source>
</evidence>
<dbReference type="CDD" id="cd08768">
    <property type="entry name" value="Cdc6_C"/>
    <property type="match status" value="1"/>
</dbReference>
<dbReference type="InterPro" id="IPR050311">
    <property type="entry name" value="ORC1/CDC6"/>
</dbReference>
<dbReference type="GO" id="GO:0005524">
    <property type="term" value="F:ATP binding"/>
    <property type="evidence" value="ECO:0007669"/>
    <property type="project" value="UniProtKB-UniRule"/>
</dbReference>
<dbReference type="SMART" id="SM00382">
    <property type="entry name" value="AAA"/>
    <property type="match status" value="1"/>
</dbReference>
<dbReference type="AlphaFoldDB" id="A0A7C4JIH8"/>
<organism evidence="9">
    <name type="scientific">Ignisphaera aggregans</name>
    <dbReference type="NCBI Taxonomy" id="334771"/>
    <lineage>
        <taxon>Archaea</taxon>
        <taxon>Thermoproteota</taxon>
        <taxon>Thermoprotei</taxon>
        <taxon>Desulfurococcales</taxon>
        <taxon>Desulfurococcaceae</taxon>
        <taxon>Ignisphaera</taxon>
    </lineage>
</organism>
<dbReference type="InterPro" id="IPR036390">
    <property type="entry name" value="WH_DNA-bd_sf"/>
</dbReference>
<dbReference type="Gene3D" id="1.10.8.60">
    <property type="match status" value="1"/>
</dbReference>
<dbReference type="Pfam" id="PF13401">
    <property type="entry name" value="AAA_22"/>
    <property type="match status" value="1"/>
</dbReference>
<dbReference type="EMBL" id="DTCK01000013">
    <property type="protein sequence ID" value="HGQ35557.1"/>
    <property type="molecule type" value="Genomic_DNA"/>
</dbReference>
<dbReference type="InterPro" id="IPR036388">
    <property type="entry name" value="WH-like_DNA-bd_sf"/>
</dbReference>